<dbReference type="Proteomes" id="UP000249185">
    <property type="component" value="Unassembled WGS sequence"/>
</dbReference>
<comment type="caution">
    <text evidence="1">The sequence shown here is derived from an EMBL/GenBank/DDBJ whole genome shotgun (WGS) entry which is preliminary data.</text>
</comment>
<dbReference type="EMBL" id="QFPW01000006">
    <property type="protein sequence ID" value="PZQ49765.1"/>
    <property type="molecule type" value="Genomic_DNA"/>
</dbReference>
<name>A0A2W5NG68_RHOSU</name>
<proteinExistence type="predicted"/>
<evidence type="ECO:0000313" key="1">
    <source>
        <dbReference type="EMBL" id="PZQ49765.1"/>
    </source>
</evidence>
<organism evidence="1 2">
    <name type="scientific">Rhodovulum sulfidophilum</name>
    <name type="common">Rhodobacter sulfidophilus</name>
    <dbReference type="NCBI Taxonomy" id="35806"/>
    <lineage>
        <taxon>Bacteria</taxon>
        <taxon>Pseudomonadati</taxon>
        <taxon>Pseudomonadota</taxon>
        <taxon>Alphaproteobacteria</taxon>
        <taxon>Rhodobacterales</taxon>
        <taxon>Paracoccaceae</taxon>
        <taxon>Rhodovulum</taxon>
    </lineage>
</organism>
<gene>
    <name evidence="1" type="ORF">DI556_09855</name>
</gene>
<evidence type="ECO:0000313" key="2">
    <source>
        <dbReference type="Proteomes" id="UP000249185"/>
    </source>
</evidence>
<dbReference type="AlphaFoldDB" id="A0A2W5NG68"/>
<reference evidence="1 2" key="1">
    <citation type="submission" date="2017-08" db="EMBL/GenBank/DDBJ databases">
        <title>Infants hospitalized years apart are colonized by the same room-sourced microbial strains.</title>
        <authorList>
            <person name="Brooks B."/>
            <person name="Olm M.R."/>
            <person name="Firek B.A."/>
            <person name="Baker R."/>
            <person name="Thomas B.C."/>
            <person name="Morowitz M.J."/>
            <person name="Banfield J.F."/>
        </authorList>
    </citation>
    <scope>NUCLEOTIDE SEQUENCE [LARGE SCALE GENOMIC DNA]</scope>
    <source>
        <strain evidence="1">S2_005_002_R2_34</strain>
    </source>
</reference>
<protein>
    <submittedName>
        <fullName evidence="1">Uncharacterized protein</fullName>
    </submittedName>
</protein>
<sequence>MAGLTPEGFVPKRTAELKLELEALVTGAFGSVNLNPESVFGQIIGIVIGQQADIWARLEQVYRSQYPGMAEAINLDRVVSINGISRLAAAPTSVVAVVTGVDGTVIEAGKLAAAENGSIYALAGPVTIDADISVGARVSISEVVDDIDYSITLGATTYTYNSGPEATAGSILTNLAALMVLAIDAHEVSDGLGGNWLRIEYGAQQHISVGPRMQILEVSVYADFEGTETGAIELPAATLTTIQTPTAGWNAVVNRGEGTLGREVETDEELRLRRERSLRLTGSNTLDAIRSALSELPGVLSMRVVANSGTATDAEGTPRQTLWAVVDGGLPEQVARVLYERVAAGIGYRGDVAVDVISPTNGQAFEVRFDRPTNVPYYVTVTVVRSDSTPTQVIDLVRAAVVDYSNSEFAIGEDVLYSRLFSPINAVIGDGAYVQSLTIGEAEGPTGTTNLAAEPDERFILTEGRVQVFVVTP</sequence>
<accession>A0A2W5NG68</accession>